<evidence type="ECO:0000256" key="2">
    <source>
        <dbReference type="ARBA" id="ARBA00022722"/>
    </source>
</evidence>
<evidence type="ECO:0000256" key="5">
    <source>
        <dbReference type="ARBA" id="ARBA00035648"/>
    </source>
</evidence>
<dbReference type="RefSeq" id="WP_073039016.1">
    <property type="nucleotide sequence ID" value="NZ_FQVB01000018.1"/>
</dbReference>
<dbReference type="GO" id="GO:0016787">
    <property type="term" value="F:hydrolase activity"/>
    <property type="evidence" value="ECO:0007669"/>
    <property type="project" value="UniProtKB-KW"/>
</dbReference>
<proteinExistence type="inferred from homology"/>
<comment type="cofactor">
    <cofactor evidence="1">
        <name>a divalent metal cation</name>
        <dbReference type="ChEBI" id="CHEBI:60240"/>
    </cofactor>
</comment>
<dbReference type="InterPro" id="IPR005229">
    <property type="entry name" value="YicC/YloC-like"/>
</dbReference>
<accession>A0A1M5BYW4</accession>
<evidence type="ECO:0000259" key="7">
    <source>
        <dbReference type="Pfam" id="PF08340"/>
    </source>
</evidence>
<sequence>MIRSMTGYGKGIAEGDLYRVQVELRSVNGKHLDLIVRLPKNLLELEDVVRDEVRSRLQRGRVEAFIQVEPLVAQLKAPRINAVLARYYWQDLQQLHLSLPGSEPPRLEHLLRMPGLFESPDESHDVKQLGLTLRQATQTALEQLVGMRSQEGSALARDILERVGAIEKDAALVAERQNAVQEELAGKLKQKIQTLLQDLGGDLDENRLLQEVAYMLDRMDINEELVRLQSHLGQIRDLISGDGAAEGRRLDFLTQELHREVNTIGSKTNDLGISQAVVRMKNEIGKLKEQVQNIE</sequence>
<dbReference type="InterPro" id="IPR013551">
    <property type="entry name" value="YicC-like_C"/>
</dbReference>
<evidence type="ECO:0000313" key="8">
    <source>
        <dbReference type="EMBL" id="SHF47412.1"/>
    </source>
</evidence>
<evidence type="ECO:0000313" key="9">
    <source>
        <dbReference type="Proteomes" id="UP000184076"/>
    </source>
</evidence>
<comment type="similarity">
    <text evidence="5">Belongs to the YicC/YloC family.</text>
</comment>
<dbReference type="GO" id="GO:0004521">
    <property type="term" value="F:RNA endonuclease activity"/>
    <property type="evidence" value="ECO:0007669"/>
    <property type="project" value="InterPro"/>
</dbReference>
<evidence type="ECO:0000256" key="1">
    <source>
        <dbReference type="ARBA" id="ARBA00001968"/>
    </source>
</evidence>
<organism evidence="8 9">
    <name type="scientific">Desulfacinum infernum DSM 9756</name>
    <dbReference type="NCBI Taxonomy" id="1121391"/>
    <lineage>
        <taxon>Bacteria</taxon>
        <taxon>Pseudomonadati</taxon>
        <taxon>Thermodesulfobacteriota</taxon>
        <taxon>Syntrophobacteria</taxon>
        <taxon>Syntrophobacterales</taxon>
        <taxon>Syntrophobacteraceae</taxon>
        <taxon>Desulfacinum</taxon>
    </lineage>
</organism>
<keyword evidence="2" id="KW-0540">Nuclease</keyword>
<keyword evidence="4" id="KW-0378">Hydrolase</keyword>
<reference evidence="9" key="1">
    <citation type="submission" date="2016-11" db="EMBL/GenBank/DDBJ databases">
        <authorList>
            <person name="Varghese N."/>
            <person name="Submissions S."/>
        </authorList>
    </citation>
    <scope>NUCLEOTIDE SEQUENCE [LARGE SCALE GENOMIC DNA]</scope>
    <source>
        <strain evidence="9">DSM 9756</strain>
    </source>
</reference>
<protein>
    <submittedName>
        <fullName evidence="8">TIGR00255 family protein</fullName>
    </submittedName>
</protein>
<evidence type="ECO:0000256" key="4">
    <source>
        <dbReference type="ARBA" id="ARBA00022801"/>
    </source>
</evidence>
<dbReference type="Proteomes" id="UP000184076">
    <property type="component" value="Unassembled WGS sequence"/>
</dbReference>
<dbReference type="PANTHER" id="PTHR30636:SF3">
    <property type="entry name" value="UPF0701 PROTEIN YICC"/>
    <property type="match status" value="1"/>
</dbReference>
<evidence type="ECO:0000256" key="3">
    <source>
        <dbReference type="ARBA" id="ARBA00022759"/>
    </source>
</evidence>
<dbReference type="AlphaFoldDB" id="A0A1M5BYW4"/>
<dbReference type="NCBIfam" id="TIGR00255">
    <property type="entry name" value="YicC/YloC family endoribonuclease"/>
    <property type="match status" value="1"/>
</dbReference>
<gene>
    <name evidence="8" type="ORF">SAMN02745206_02063</name>
</gene>
<evidence type="ECO:0000259" key="6">
    <source>
        <dbReference type="Pfam" id="PF03755"/>
    </source>
</evidence>
<feature type="domain" description="Endoribonuclease YicC-like C-terminal" evidence="7">
    <location>
        <begin position="174"/>
        <end position="295"/>
    </location>
</feature>
<dbReference type="PANTHER" id="PTHR30636">
    <property type="entry name" value="UPF0701 PROTEIN YICC"/>
    <property type="match status" value="1"/>
</dbReference>
<feature type="domain" description="Endoribonuclease YicC-like N-terminal" evidence="6">
    <location>
        <begin position="2"/>
        <end position="156"/>
    </location>
</feature>
<name>A0A1M5BYW4_9BACT</name>
<dbReference type="Pfam" id="PF08340">
    <property type="entry name" value="YicC-like_C"/>
    <property type="match status" value="1"/>
</dbReference>
<keyword evidence="9" id="KW-1185">Reference proteome</keyword>
<dbReference type="Pfam" id="PF03755">
    <property type="entry name" value="YicC-like_N"/>
    <property type="match status" value="1"/>
</dbReference>
<dbReference type="InterPro" id="IPR013527">
    <property type="entry name" value="YicC-like_N"/>
</dbReference>
<keyword evidence="3" id="KW-0255">Endonuclease</keyword>
<dbReference type="EMBL" id="FQVB01000018">
    <property type="protein sequence ID" value="SHF47412.1"/>
    <property type="molecule type" value="Genomic_DNA"/>
</dbReference>
<dbReference type="STRING" id="1121391.SAMN02745206_02063"/>